<dbReference type="InterPro" id="IPR001296">
    <property type="entry name" value="Glyco_trans_1"/>
</dbReference>
<reference evidence="4 5" key="1">
    <citation type="submission" date="2014-07" db="EMBL/GenBank/DDBJ databases">
        <authorList>
            <person name="Urmite Genomes Urmite Genomes"/>
        </authorList>
    </citation>
    <scope>NUCLEOTIDE SEQUENCE [LARGE SCALE GENOMIC DNA]</scope>
    <source>
        <strain evidence="4 5">13MG44_air</strain>
    </source>
</reference>
<keyword evidence="1 4" id="KW-0808">Transferase</keyword>
<dbReference type="GO" id="GO:0016757">
    <property type="term" value="F:glycosyltransferase activity"/>
    <property type="evidence" value="ECO:0007669"/>
    <property type="project" value="InterPro"/>
</dbReference>
<dbReference type="STRING" id="1461582.BN1048_00973"/>
<feature type="domain" description="Glycosyl transferase family 1" evidence="2">
    <location>
        <begin position="220"/>
        <end position="388"/>
    </location>
</feature>
<evidence type="ECO:0000259" key="2">
    <source>
        <dbReference type="Pfam" id="PF00534"/>
    </source>
</evidence>
<dbReference type="Pfam" id="PF00534">
    <property type="entry name" value="Glycos_transf_1"/>
    <property type="match status" value="1"/>
</dbReference>
<dbReference type="eggNOG" id="COG0438">
    <property type="taxonomic scope" value="Bacteria"/>
</dbReference>
<evidence type="ECO:0000259" key="3">
    <source>
        <dbReference type="Pfam" id="PF13439"/>
    </source>
</evidence>
<evidence type="ECO:0000313" key="5">
    <source>
        <dbReference type="Proteomes" id="UP000044136"/>
    </source>
</evidence>
<dbReference type="PANTHER" id="PTHR46401:SF2">
    <property type="entry name" value="GLYCOSYLTRANSFERASE WBBK-RELATED"/>
    <property type="match status" value="1"/>
</dbReference>
<sequence length="415" mass="47146">MKVLMLRPSYEPEISGGNHLAIDLIEDLIKENHEVELVVPSPTRVNKDILNKYKSLKYEEKYRGKLKIHRISVSVGENNIFLRAIRMLLISLKMFWKTLTIKNVSIIMSHSMPPFIGPLSVLTSKFKKIPLVYWEQDILSESLISTGVATKGIKKSALFSLARLIERISSNGSNHIITISEKFKKRQLKIGKKESECDVVYNWIDVNNFKPVSRKENHLFNEFKLNPKNFYITYCGNLGLPQNVEILIDAAKKLEKYKDIKFLILGNGVRKQKIKEYILNSKVSNVELYPLVPLEEAAYAYSIGDVGIVLGRKGTSNNGFPSKTWSIMAAGQAIVSCFDMDSELSEFVNSGNCGIALPPDNPQLLAEAIEKLYHNRDLTSQYQLNSREFVTNNFSREPATSNIIKILQRNMIRNG</sequence>
<protein>
    <submittedName>
        <fullName evidence="4">Putative glycosyl transferase</fullName>
    </submittedName>
</protein>
<dbReference type="RefSeq" id="WP_035809037.1">
    <property type="nucleotide sequence ID" value="NZ_CCSE01000001.1"/>
</dbReference>
<evidence type="ECO:0000256" key="1">
    <source>
        <dbReference type="ARBA" id="ARBA00022679"/>
    </source>
</evidence>
<evidence type="ECO:0000313" key="4">
    <source>
        <dbReference type="EMBL" id="CEA00478.1"/>
    </source>
</evidence>
<dbReference type="HOGENOM" id="CLU_009583_11_2_9"/>
<dbReference type="CDD" id="cd03794">
    <property type="entry name" value="GT4_WbuB-like"/>
    <property type="match status" value="1"/>
</dbReference>
<dbReference type="Proteomes" id="UP000044136">
    <property type="component" value="Unassembled WGS sequence"/>
</dbReference>
<dbReference type="EMBL" id="CCSE01000001">
    <property type="protein sequence ID" value="CEA00478.1"/>
    <property type="molecule type" value="Genomic_DNA"/>
</dbReference>
<dbReference type="PANTHER" id="PTHR46401">
    <property type="entry name" value="GLYCOSYLTRANSFERASE WBBK-RELATED"/>
    <property type="match status" value="1"/>
</dbReference>
<accession>A0A078LZB6</accession>
<gene>
    <name evidence="4" type="ORF">BN1048_00973</name>
</gene>
<dbReference type="SUPFAM" id="SSF53756">
    <property type="entry name" value="UDP-Glycosyltransferase/glycogen phosphorylase"/>
    <property type="match status" value="1"/>
</dbReference>
<name>A0A078LZB6_9STAP</name>
<dbReference type="Gene3D" id="3.40.50.2000">
    <property type="entry name" value="Glycogen Phosphorylase B"/>
    <property type="match status" value="2"/>
</dbReference>
<dbReference type="GO" id="GO:0009103">
    <property type="term" value="P:lipopolysaccharide biosynthetic process"/>
    <property type="evidence" value="ECO:0007669"/>
    <property type="project" value="TreeGrafter"/>
</dbReference>
<organism evidence="4 5">
    <name type="scientific">Jeotgalicoccus saudimassiliensis</name>
    <dbReference type="NCBI Taxonomy" id="1461582"/>
    <lineage>
        <taxon>Bacteria</taxon>
        <taxon>Bacillati</taxon>
        <taxon>Bacillota</taxon>
        <taxon>Bacilli</taxon>
        <taxon>Bacillales</taxon>
        <taxon>Staphylococcaceae</taxon>
        <taxon>Jeotgalicoccus</taxon>
    </lineage>
</organism>
<dbReference type="AlphaFoldDB" id="A0A078LZB6"/>
<dbReference type="OrthoDB" id="9811902at2"/>
<feature type="domain" description="Glycosyltransferase subfamily 4-like N-terminal" evidence="3">
    <location>
        <begin position="15"/>
        <end position="207"/>
    </location>
</feature>
<proteinExistence type="predicted"/>
<dbReference type="Pfam" id="PF13439">
    <property type="entry name" value="Glyco_transf_4"/>
    <property type="match status" value="1"/>
</dbReference>
<dbReference type="InterPro" id="IPR028098">
    <property type="entry name" value="Glyco_trans_4-like_N"/>
</dbReference>
<keyword evidence="5" id="KW-1185">Reference proteome</keyword>